<evidence type="ECO:0000256" key="2">
    <source>
        <dbReference type="ARBA" id="ARBA00022490"/>
    </source>
</evidence>
<name>A0A077WC48_9FUNG</name>
<dbReference type="SUPFAM" id="SSF55159">
    <property type="entry name" value="eIF1-like"/>
    <property type="match status" value="1"/>
</dbReference>
<dbReference type="InterPro" id="IPR041366">
    <property type="entry name" value="Pre-PUA"/>
</dbReference>
<feature type="domain" description="DM2" evidence="5">
    <location>
        <begin position="393"/>
        <end position="477"/>
    </location>
</feature>
<dbReference type="InterPro" id="IPR039757">
    <property type="entry name" value="EIF2D"/>
</dbReference>
<dbReference type="AlphaFoldDB" id="A0A077WC48"/>
<dbReference type="InterPro" id="IPR004521">
    <property type="entry name" value="Uncharacterised_CHP00451"/>
</dbReference>
<dbReference type="InterPro" id="IPR001950">
    <property type="entry name" value="SUI1"/>
</dbReference>
<dbReference type="PANTHER" id="PTHR12217">
    <property type="entry name" value="EUKARYOTIC TRANSLATION INITIATION FACTOR 2D"/>
    <property type="match status" value="1"/>
</dbReference>
<sequence>MFKKPLSQIKSFSPLRSSDRRRFQNDAYNAYPSLKDKCSQEGASPLMPDPLLSAKFTTSNNVNGVVHVANNKPLWLKLEGFPPIPTVYTLWEHPEALPMFYTVGPVIQKLIDGADLMIPGVFPSPDGTIPAVEKGDLVAITVRGYSYPLAVGTMALASKDIKVRSGMKGKAIHLIHVYHDALWAMGDKSDPPEMKALSDDEYEEEDEDAHQPKDDQGDLADNVEAQLNIQDANDNQESSQQEDQTPKLSASEVDEVLKEALLQALLFKMTPEKAQTLLPMSASALYTSYILPCRPRGRGSDADIKQSTWKKLQKFLKVMDKAQILKIKDQRGETMVTSVNFSHPSFQGLSPYKTIGTAPTTQSNGNQSSSADNDKKTSSSSSSSKGPIEIQELYKPQGKGIIPLFEATKHSIDEAYTSQEVRKIITEYIKASELANPRNQRMVRIDALLCDAVLKKTEYRTVDELTREQIMDRLLPQMQACHIITFPGHEPEIRKGEPKPIMVTQEVRMGRKTITKVVGLERYNIDVGEMCKELTKLCASSATHNPVPGSSPKHPVHEILVQGPQFKHVNTLLINRGVPSRMIAFDDKTKKKGKGKK</sequence>
<dbReference type="InterPro" id="IPR048248">
    <property type="entry name" value="PUA_eIF2d-like"/>
</dbReference>
<dbReference type="Pfam" id="PF01253">
    <property type="entry name" value="SUI1"/>
    <property type="match status" value="1"/>
</dbReference>
<dbReference type="SUPFAM" id="SSF47592">
    <property type="entry name" value="SWIB/MDM2 domain"/>
    <property type="match status" value="1"/>
</dbReference>
<proteinExistence type="inferred from homology"/>
<organism evidence="6">
    <name type="scientific">Lichtheimia ramosa</name>
    <dbReference type="NCBI Taxonomy" id="688394"/>
    <lineage>
        <taxon>Eukaryota</taxon>
        <taxon>Fungi</taxon>
        <taxon>Fungi incertae sedis</taxon>
        <taxon>Mucoromycota</taxon>
        <taxon>Mucoromycotina</taxon>
        <taxon>Mucoromycetes</taxon>
        <taxon>Mucorales</taxon>
        <taxon>Lichtheimiaceae</taxon>
        <taxon>Lichtheimia</taxon>
    </lineage>
</organism>
<dbReference type="Pfam" id="PF17832">
    <property type="entry name" value="Pre-PUA"/>
    <property type="match status" value="1"/>
</dbReference>
<dbReference type="InterPro" id="IPR015947">
    <property type="entry name" value="PUA-like_sf"/>
</dbReference>
<dbReference type="InterPro" id="IPR036885">
    <property type="entry name" value="SWIB_MDM2_dom_sf"/>
</dbReference>
<dbReference type="InterPro" id="IPR039759">
    <property type="entry name" value="eIF2D_SUI1"/>
</dbReference>
<dbReference type="Pfam" id="PF26291">
    <property type="entry name" value="SWIB_eIF2D"/>
    <property type="match status" value="1"/>
</dbReference>
<dbReference type="InterPro" id="IPR036877">
    <property type="entry name" value="SUI1_dom_sf"/>
</dbReference>
<evidence type="ECO:0008006" key="7">
    <source>
        <dbReference type="Google" id="ProtNLM"/>
    </source>
</evidence>
<dbReference type="NCBIfam" id="TIGR00451">
    <property type="entry name" value="unchar_dom_2"/>
    <property type="match status" value="1"/>
</dbReference>
<dbReference type="SUPFAM" id="SSF88697">
    <property type="entry name" value="PUA domain-like"/>
    <property type="match status" value="1"/>
</dbReference>
<dbReference type="CDD" id="cd21156">
    <property type="entry name" value="PUA_eIF2d-like"/>
    <property type="match status" value="1"/>
</dbReference>
<dbReference type="OrthoDB" id="199771at2759"/>
<keyword evidence="2" id="KW-0963">Cytoplasm</keyword>
<dbReference type="PROSITE" id="PS51925">
    <property type="entry name" value="SWIB_MDM2"/>
    <property type="match status" value="1"/>
</dbReference>
<dbReference type="Gene3D" id="1.10.245.10">
    <property type="entry name" value="SWIB/MDM2 domain"/>
    <property type="match status" value="1"/>
</dbReference>
<evidence type="ECO:0000259" key="4">
    <source>
        <dbReference type="PROSITE" id="PS50296"/>
    </source>
</evidence>
<feature type="compositionally biased region" description="Basic and acidic residues" evidence="3">
    <location>
        <begin position="189"/>
        <end position="198"/>
    </location>
</feature>
<dbReference type="CDD" id="cd11608">
    <property type="entry name" value="eIF2D_C"/>
    <property type="match status" value="1"/>
</dbReference>
<dbReference type="InterPro" id="IPR058886">
    <property type="entry name" value="SWIB_eIF2D"/>
</dbReference>
<dbReference type="GO" id="GO:0001731">
    <property type="term" value="P:formation of translation preinitiation complex"/>
    <property type="evidence" value="ECO:0007669"/>
    <property type="project" value="InterPro"/>
</dbReference>
<reference evidence="6" key="1">
    <citation type="journal article" date="2014" name="Genome Announc.">
        <title>De novo whole-genome sequence and genome annotation of Lichtheimia ramosa.</title>
        <authorList>
            <person name="Linde J."/>
            <person name="Schwartze V."/>
            <person name="Binder U."/>
            <person name="Lass-Florl C."/>
            <person name="Voigt K."/>
            <person name="Horn F."/>
        </authorList>
    </citation>
    <scope>NUCLEOTIDE SEQUENCE</scope>
    <source>
        <strain evidence="6">JMRC FSU:6197</strain>
    </source>
</reference>
<gene>
    <name evidence="6" type="ORF">LRAMOSA07505</name>
</gene>
<dbReference type="GO" id="GO:0003743">
    <property type="term" value="F:translation initiation factor activity"/>
    <property type="evidence" value="ECO:0007669"/>
    <property type="project" value="InterPro"/>
</dbReference>
<feature type="compositionally biased region" description="Acidic residues" evidence="3">
    <location>
        <begin position="199"/>
        <end position="208"/>
    </location>
</feature>
<dbReference type="Gene3D" id="3.30.780.10">
    <property type="entry name" value="SUI1-like domain"/>
    <property type="match status" value="1"/>
</dbReference>
<dbReference type="GO" id="GO:0003723">
    <property type="term" value="F:RNA binding"/>
    <property type="evidence" value="ECO:0007669"/>
    <property type="project" value="InterPro"/>
</dbReference>
<evidence type="ECO:0000259" key="5">
    <source>
        <dbReference type="PROSITE" id="PS51925"/>
    </source>
</evidence>
<comment type="similarity">
    <text evidence="1">Belongs to the eIF2D family.</text>
</comment>
<feature type="compositionally biased region" description="Polar residues" evidence="3">
    <location>
        <begin position="357"/>
        <end position="367"/>
    </location>
</feature>
<feature type="region of interest" description="Disordered" evidence="3">
    <location>
        <begin position="352"/>
        <end position="388"/>
    </location>
</feature>
<dbReference type="Gene3D" id="3.10.400.20">
    <property type="match status" value="1"/>
</dbReference>
<dbReference type="PANTHER" id="PTHR12217:SF4">
    <property type="entry name" value="EUKARYOTIC TRANSLATION INITIATION FACTOR 2D"/>
    <property type="match status" value="1"/>
</dbReference>
<dbReference type="Pfam" id="PF25304">
    <property type="entry name" value="WHD_eIF2D"/>
    <property type="match status" value="1"/>
</dbReference>
<dbReference type="InterPro" id="IPR003121">
    <property type="entry name" value="SWIB_MDM2_domain"/>
</dbReference>
<accession>A0A077WC48</accession>
<evidence type="ECO:0000313" key="6">
    <source>
        <dbReference type="EMBL" id="CDS04975.1"/>
    </source>
</evidence>
<evidence type="ECO:0000256" key="3">
    <source>
        <dbReference type="SAM" id="MobiDB-lite"/>
    </source>
</evidence>
<dbReference type="PROSITE" id="PS50296">
    <property type="entry name" value="SUI1"/>
    <property type="match status" value="1"/>
</dbReference>
<dbReference type="EMBL" id="LK023315">
    <property type="protein sequence ID" value="CDS04975.1"/>
    <property type="molecule type" value="Genomic_DNA"/>
</dbReference>
<feature type="region of interest" description="Disordered" evidence="3">
    <location>
        <begin position="189"/>
        <end position="218"/>
    </location>
</feature>
<feature type="domain" description="SUI1" evidence="4">
    <location>
        <begin position="501"/>
        <end position="577"/>
    </location>
</feature>
<protein>
    <recommendedName>
        <fullName evidence="7">SUI1 domain-containing protein</fullName>
    </recommendedName>
</protein>
<evidence type="ECO:0000256" key="1">
    <source>
        <dbReference type="ARBA" id="ARBA00010359"/>
    </source>
</evidence>
<dbReference type="Pfam" id="PF26292">
    <property type="entry name" value="PUA_elF2D"/>
    <property type="match status" value="1"/>
</dbReference>
<dbReference type="PROSITE" id="PS50890">
    <property type="entry name" value="PUA"/>
    <property type="match status" value="1"/>
</dbReference>
<dbReference type="InterPro" id="IPR057429">
    <property type="entry name" value="WH_eIF2D"/>
</dbReference>